<sequence length="304" mass="31824">MPLRVTFVAAARCSSLLAERFEDDRPLDQAGWDEVQRAAHELVPLAAAELRYCSPTPRSRATGDALGYAPLAQPALRDCDMGRWRGFTLGEAMAREPSAVDAWLADPRSTPHGGESLITFISRIGGWLETRPAEEGCRIVAVAEPSVLRAALVYALKAPPSSYWNMDIGPLSTVTVAGHAGRWNLRLGAARQAGARLSARSLAGEVGDQEQVLRGAAYPPQRPPAVLVVDLERAPVEIGGAGMVRTPVAGGQVQVVEGAAVAEADVGRAGSGARQEAQGAFGGAGDALPHESSGLPVEQSAVVQ</sequence>
<keyword evidence="2" id="KW-0808">Transferase</keyword>
<dbReference type="GO" id="GO:0016740">
    <property type="term" value="F:transferase activity"/>
    <property type="evidence" value="ECO:0007669"/>
    <property type="project" value="UniProtKB-KW"/>
</dbReference>
<proteinExistence type="predicted"/>
<accession>C9Z4J5</accession>
<organism evidence="2 3">
    <name type="scientific">Streptomyces scabiei (strain 87.22)</name>
    <dbReference type="NCBI Taxonomy" id="680198"/>
    <lineage>
        <taxon>Bacteria</taxon>
        <taxon>Bacillati</taxon>
        <taxon>Actinomycetota</taxon>
        <taxon>Actinomycetes</taxon>
        <taxon>Kitasatosporales</taxon>
        <taxon>Streptomycetaceae</taxon>
        <taxon>Streptomyces</taxon>
    </lineage>
</organism>
<dbReference type="InterPro" id="IPR029033">
    <property type="entry name" value="His_PPase_superfam"/>
</dbReference>
<protein>
    <submittedName>
        <fullName evidence="2">Putative phosphotransferase</fullName>
    </submittedName>
</protein>
<dbReference type="STRING" id="680198.SCAB_74131"/>
<evidence type="ECO:0000256" key="1">
    <source>
        <dbReference type="SAM" id="MobiDB-lite"/>
    </source>
</evidence>
<reference evidence="2 3" key="1">
    <citation type="journal article" date="2010" name="Mol. Plant Microbe Interact.">
        <title>Streptomyces scabies 87-22 contains a coronafacic acid-like biosynthetic cluster that contributes to plant-microbe interactions.</title>
        <authorList>
            <person name="Bignell D.R."/>
            <person name="Seipke R.F."/>
            <person name="Huguet-Tapia J.C."/>
            <person name="Chambers A.H."/>
            <person name="Parry R.J."/>
            <person name="Loria R."/>
        </authorList>
    </citation>
    <scope>NUCLEOTIDE SEQUENCE [LARGE SCALE GENOMIC DNA]</scope>
    <source>
        <strain evidence="2 3">87.22</strain>
    </source>
</reference>
<dbReference type="Gene3D" id="3.40.50.1240">
    <property type="entry name" value="Phosphoglycerate mutase-like"/>
    <property type="match status" value="1"/>
</dbReference>
<dbReference type="AlphaFoldDB" id="C9Z4J5"/>
<dbReference type="InterPro" id="IPR013078">
    <property type="entry name" value="His_Pase_superF_clade-1"/>
</dbReference>
<keyword evidence="3" id="KW-1185">Reference proteome</keyword>
<dbReference type="EMBL" id="FN554889">
    <property type="protein sequence ID" value="CBG74397.1"/>
    <property type="molecule type" value="Genomic_DNA"/>
</dbReference>
<dbReference type="SUPFAM" id="SSF53254">
    <property type="entry name" value="Phosphoglycerate mutase-like"/>
    <property type="match status" value="1"/>
</dbReference>
<evidence type="ECO:0000313" key="3">
    <source>
        <dbReference type="Proteomes" id="UP000001444"/>
    </source>
</evidence>
<name>C9Z4J5_STRSW</name>
<dbReference type="HOGENOM" id="CLU_915051_0_0_11"/>
<gene>
    <name evidence="2" type="ordered locus">SCAB_74131</name>
</gene>
<dbReference type="eggNOG" id="COG0406">
    <property type="taxonomic scope" value="Bacteria"/>
</dbReference>
<dbReference type="Proteomes" id="UP000001444">
    <property type="component" value="Chromosome"/>
</dbReference>
<evidence type="ECO:0000313" key="2">
    <source>
        <dbReference type="EMBL" id="CBG74397.1"/>
    </source>
</evidence>
<dbReference type="KEGG" id="scb:SCAB_74131"/>
<dbReference type="Pfam" id="PF00300">
    <property type="entry name" value="His_Phos_1"/>
    <property type="match status" value="1"/>
</dbReference>
<feature type="region of interest" description="Disordered" evidence="1">
    <location>
        <begin position="273"/>
        <end position="304"/>
    </location>
</feature>